<evidence type="ECO:0000256" key="10">
    <source>
        <dbReference type="SAM" id="Phobius"/>
    </source>
</evidence>
<evidence type="ECO:0000256" key="3">
    <source>
        <dbReference type="ARBA" id="ARBA00022454"/>
    </source>
</evidence>
<dbReference type="Proteomes" id="UP001159427">
    <property type="component" value="Unassembled WGS sequence"/>
</dbReference>
<feature type="non-terminal residue" evidence="12">
    <location>
        <position position="1"/>
    </location>
</feature>
<comment type="similarity">
    <text evidence="2">Belongs to the CND3 (condensin subunit 3) family.</text>
</comment>
<dbReference type="InterPro" id="IPR011989">
    <property type="entry name" value="ARM-like"/>
</dbReference>
<comment type="caution">
    <text evidence="12">The sequence shown here is derived from an EMBL/GenBank/DDBJ whole genome shotgun (WGS) entry which is preliminary data.</text>
</comment>
<accession>A0ABN8PXA5</accession>
<keyword evidence="10" id="KW-1133">Transmembrane helix</keyword>
<feature type="compositionally biased region" description="Polar residues" evidence="9">
    <location>
        <begin position="979"/>
        <end position="1017"/>
    </location>
</feature>
<evidence type="ECO:0000256" key="5">
    <source>
        <dbReference type="ARBA" id="ARBA00022776"/>
    </source>
</evidence>
<proteinExistence type="inferred from homology"/>
<feature type="region of interest" description="Disordered" evidence="9">
    <location>
        <begin position="708"/>
        <end position="754"/>
    </location>
</feature>
<feature type="compositionally biased region" description="Basic and acidic residues" evidence="9">
    <location>
        <begin position="1052"/>
        <end position="1063"/>
    </location>
</feature>
<keyword evidence="4" id="KW-0132">Cell division</keyword>
<keyword evidence="10" id="KW-0472">Membrane</keyword>
<dbReference type="InterPro" id="IPR016024">
    <property type="entry name" value="ARM-type_fold"/>
</dbReference>
<keyword evidence="5" id="KW-0498">Mitosis</keyword>
<evidence type="ECO:0000259" key="11">
    <source>
        <dbReference type="PROSITE" id="PS50151"/>
    </source>
</evidence>
<feature type="transmembrane region" description="Helical" evidence="10">
    <location>
        <begin position="12"/>
        <end position="37"/>
    </location>
</feature>
<dbReference type="Gene3D" id="1.25.10.10">
    <property type="entry name" value="Leucine-rich Repeat Variant"/>
    <property type="match status" value="1"/>
</dbReference>
<evidence type="ECO:0000313" key="13">
    <source>
        <dbReference type="Proteomes" id="UP001159427"/>
    </source>
</evidence>
<dbReference type="EMBL" id="CALNXI010000995">
    <property type="protein sequence ID" value="CAH3150600.1"/>
    <property type="molecule type" value="Genomic_DNA"/>
</dbReference>
<keyword evidence="8" id="KW-0175">Coiled coil</keyword>
<feature type="domain" description="UVR" evidence="11">
    <location>
        <begin position="540"/>
        <end position="575"/>
    </location>
</feature>
<dbReference type="Pfam" id="PF02151">
    <property type="entry name" value="UVR"/>
    <property type="match status" value="1"/>
</dbReference>
<feature type="compositionally biased region" description="Basic residues" evidence="9">
    <location>
        <begin position="1064"/>
        <end position="1077"/>
    </location>
</feature>
<evidence type="ECO:0000256" key="9">
    <source>
        <dbReference type="SAM" id="MobiDB-lite"/>
    </source>
</evidence>
<sequence>SFFIWAPFFERSFCCCWIWYLFIVFSHFQNVFVPFFMMPSRYNSVRSIFEEAQRGIQHHKKLLTELKKLHDSSSQDEFQESFLWHLKHAMVVFNREPAVERVIDFAAKYATLKDHRTSETQKNRQGSDDEEDNASNAFLDFLFTFLLDSHEAKDKAVRFRVCQLINKLLNNMDDDAVIDDDLADRIFESMLTRLHDKFPAVRVQAVAAISRLQDPTDAECAVISSYLKLMSSDSSAEVRRAVLLNIALSTQTLEGVIGRTQDVTESVRKLAYRILAEKVNIRSMSIAQRMQLLSNGLNDRSDSIKELCTQELLGGWLKSFDRDVIQLLMCLDVEGCTEVADLAVKAVLKGLPKEDLQMYINLLKKGQEEEGPVRIKYETLDAETAFYWRCLGEHVKTMGVDGEELLDELLPEVSGFCKYIQGYVESCLCSHSSEENSEIQHVFVIQQLLTLLGVVDLSDEVGRKNLCQMLHDLLVLPEVPESLIGVLHARYMDIQPEENNRIQELVEIIADVRQPMVMIETAQNKEEKRQWELKVVAGIRVKLNQFRDEMEQCVLNQEFSKAAELKQQIIELEEQKELLDSQENSFSQTVRSEEKDDPDTLLKCLTVASEMLQGVTTSGLNPTLMTLVQTLILPGVQNEDPLVRNMAVKCLGLSALLSCEFARTHLVLFLQVAQLDQELVRVTALQVVFDLLLKFGLEAFKVNAAVPDLDNSEPSTVSEQDKSGTEDDEEEAETEEGEADNEKDDEHDEIPAPDTDTAASVLTILTGILETESNDLRNVAAEGLAKLLLSGRVLSAKLFLRLLLLWYNPTTEDDVNLRHCLGVFFPVFAFASRTNQELVEEAFLPTLQTLFSAPVSSPLASVNVNNVAELLVQLTNSKYLAKQGNSIDNTEVSSIHVSLSLAVANEILSAPDAPGVRVLCKILTMMALTGCAQSTIKEMKILTARMIEAIEDNVSLKALNKFQKLLLVLTDSENEGGDASQTEPEENTQGHAQETEGSYETNGGETVVPNTESSEIFQGTDCPSEDGAPTERLQCHTEETGTPLSENTCEVPHNDKSQTENRPPKSKTRTKSKKKTTKSTAEVNQLRISKKNAGKKLATSAINSDEDNSEKENVCNDSDDVFA</sequence>
<feature type="compositionally biased region" description="Acidic residues" evidence="9">
    <location>
        <begin position="726"/>
        <end position="748"/>
    </location>
</feature>
<dbReference type="PANTHER" id="PTHR14418">
    <property type="entry name" value="CONDENSIN COMPLEX SUBUNIT 3-RELATED"/>
    <property type="match status" value="1"/>
</dbReference>
<evidence type="ECO:0000256" key="2">
    <source>
        <dbReference type="ARBA" id="ARBA00006533"/>
    </source>
</evidence>
<evidence type="ECO:0000313" key="12">
    <source>
        <dbReference type="EMBL" id="CAH3150600.1"/>
    </source>
</evidence>
<dbReference type="SUPFAM" id="SSF48371">
    <property type="entry name" value="ARM repeat"/>
    <property type="match status" value="1"/>
</dbReference>
<evidence type="ECO:0000256" key="7">
    <source>
        <dbReference type="ARBA" id="ARBA00023306"/>
    </source>
</evidence>
<name>A0ABN8PXA5_9CNID</name>
<keyword evidence="6" id="KW-0226">DNA condensation</keyword>
<keyword evidence="13" id="KW-1185">Reference proteome</keyword>
<dbReference type="InterPro" id="IPR025977">
    <property type="entry name" value="Cnd3_C"/>
</dbReference>
<feature type="region of interest" description="Disordered" evidence="9">
    <location>
        <begin position="974"/>
        <end position="1123"/>
    </location>
</feature>
<evidence type="ECO:0000256" key="8">
    <source>
        <dbReference type="SAM" id="Coils"/>
    </source>
</evidence>
<evidence type="ECO:0000256" key="4">
    <source>
        <dbReference type="ARBA" id="ARBA00022618"/>
    </source>
</evidence>
<dbReference type="InterPro" id="IPR001943">
    <property type="entry name" value="UVR_dom"/>
</dbReference>
<protein>
    <recommendedName>
        <fullName evidence="11">UVR domain-containing protein</fullName>
    </recommendedName>
</protein>
<reference evidence="12 13" key="1">
    <citation type="submission" date="2022-05" db="EMBL/GenBank/DDBJ databases">
        <authorList>
            <consortium name="Genoscope - CEA"/>
            <person name="William W."/>
        </authorList>
    </citation>
    <scope>NUCLEOTIDE SEQUENCE [LARGE SCALE GENOMIC DNA]</scope>
</reference>
<evidence type="ECO:0000256" key="6">
    <source>
        <dbReference type="ARBA" id="ARBA00023067"/>
    </source>
</evidence>
<keyword evidence="7" id="KW-0131">Cell cycle</keyword>
<comment type="subcellular location">
    <subcellularLocation>
        <location evidence="1">Chromosome</location>
    </subcellularLocation>
</comment>
<dbReference type="Pfam" id="PF12719">
    <property type="entry name" value="Cnd3"/>
    <property type="match status" value="1"/>
</dbReference>
<keyword evidence="3" id="KW-0158">Chromosome</keyword>
<organism evidence="12 13">
    <name type="scientific">Porites evermanni</name>
    <dbReference type="NCBI Taxonomy" id="104178"/>
    <lineage>
        <taxon>Eukaryota</taxon>
        <taxon>Metazoa</taxon>
        <taxon>Cnidaria</taxon>
        <taxon>Anthozoa</taxon>
        <taxon>Hexacorallia</taxon>
        <taxon>Scleractinia</taxon>
        <taxon>Fungiina</taxon>
        <taxon>Poritidae</taxon>
        <taxon>Porites</taxon>
    </lineage>
</organism>
<evidence type="ECO:0000256" key="1">
    <source>
        <dbReference type="ARBA" id="ARBA00004286"/>
    </source>
</evidence>
<gene>
    <name evidence="12" type="ORF">PEVE_00045303</name>
</gene>
<dbReference type="Gene3D" id="4.10.860.10">
    <property type="entry name" value="UVR domain"/>
    <property type="match status" value="1"/>
</dbReference>
<feature type="coiled-coil region" evidence="8">
    <location>
        <begin position="555"/>
        <end position="585"/>
    </location>
</feature>
<dbReference type="PANTHER" id="PTHR14418:SF5">
    <property type="entry name" value="CONDENSIN COMPLEX SUBUNIT 3"/>
    <property type="match status" value="1"/>
</dbReference>
<dbReference type="PROSITE" id="PS50151">
    <property type="entry name" value="UVR"/>
    <property type="match status" value="1"/>
</dbReference>
<dbReference type="InterPro" id="IPR027165">
    <property type="entry name" value="CND3"/>
</dbReference>
<keyword evidence="10" id="KW-0812">Transmembrane</keyword>